<feature type="compositionally biased region" description="Low complexity" evidence="6">
    <location>
        <begin position="1273"/>
        <end position="1285"/>
    </location>
</feature>
<dbReference type="Proteomes" id="UP000504634">
    <property type="component" value="Unplaced"/>
</dbReference>
<dbReference type="InterPro" id="IPR015655">
    <property type="entry name" value="PP2C"/>
</dbReference>
<keyword evidence="1" id="KW-0479">Metal-binding</keyword>
<dbReference type="SMART" id="SM00332">
    <property type="entry name" value="PP2Cc"/>
    <property type="match status" value="1"/>
</dbReference>
<feature type="compositionally biased region" description="Low complexity" evidence="6">
    <location>
        <begin position="1205"/>
        <end position="1217"/>
    </location>
</feature>
<comment type="similarity">
    <text evidence="4">Belongs to the PP2C family.</text>
</comment>
<feature type="region of interest" description="Disordered" evidence="6">
    <location>
        <begin position="1"/>
        <end position="60"/>
    </location>
</feature>
<feature type="compositionally biased region" description="Low complexity" evidence="6">
    <location>
        <begin position="1337"/>
        <end position="1346"/>
    </location>
</feature>
<reference evidence="9" key="1">
    <citation type="submission" date="2025-08" db="UniProtKB">
        <authorList>
            <consortium name="RefSeq"/>
        </authorList>
    </citation>
    <scope>IDENTIFICATION</scope>
    <source>
        <strain evidence="9">11010-0011.00</strain>
        <tissue evidence="9">Whole body</tissue>
    </source>
</reference>
<sequence length="1555" mass="170027">MLPAMQTAKGTGTSTSPPSPSTSSNKRQPHKPSIGRSNRSQDDDPEGACNTSSNRNFYNHRSSTVPYASHLAKADYDVITICSDTAVSSSATANAIATSSPGSIARVAVKPRYLNRPQTSAPLLAARSVKHCSRTGIKSSTSPNIVMAAKSCTGFGDQEQQEGLLEHHHHHHLKNGVVNGGGHHRKNSMHAVQSNGSLLSRSGGDGPRPGIDNDIKSDRDDIVDNSDVNDVEAGAAFSAVASRTMIGTTTTPIITPTPSSTLGVNMRVTGQCSQGGRKYMEDQFLVAYQKSPVTDDLEYAFFGIYDGHGGDEAALFAKEHLMLEIVKQKQFWSDKDEDVLRAIREGYIATHFAMWREQEKWPRTANGHLSTAGTTATVAFMRHEKIYIGHVGDSGIVLGYQKENETTWRAKQLTTDHKPESVEEKTRIQRAGGNVTVKSGVPRVVWNRPRDPFHRGPIKQRTPVDDIPFLAVARSLGDLWSYNSRCREFVVSPDPDVKVVKINPNTFRCLVFGTDGLWNVMTPQEAVDCVQEQLNMGEQDTMNPSKALVDQALKTWASKKMRADNTSVVTVILSPAEQAAPSNCAHSDANGSNHWLSEHPRSPGTTALRIDEYEHDTPYSALAQGHLPPELYRNYDYYEQEEPEEEQEEETDEEEQGAMVLVERSATRTTLVAHLEKDRVSSHSKYGRKLRLESRTVIGPTISSPWNVVHEEEPTVAVQHHSSISKELHDLRTLVEDIEDDDMNEGDEDEDDEEALEADRRNSSSGLGVLYSDMSVVNGVVAPTHYHPLPNCDAMAHIAAADSNSDDLTDLEHSFSTSYVSAATPAEGYSFAESYNSILNEQQAARTRVAFTTVPPEPAAHHQLQQSNVRSMQEILQEQQRYQQQEGYSLTRLETRREQQQQQQTVIAPIGDYEASPSPLMEQSQVEGSWPRGEYVSICAAVREQQQQQLLQLDALLQQERAEEQQVALEQRLLEQQQQQQQKQQQQLPAVVTICSIEALDQVEEDEPDVEQVDDIENIEEIEELEQIEEDESNYSEWTSSSLVTPMENDDGVELTALTEPSVAMEQDDDDQICAAPEEPTLQDNQVSSTLLTPPPTAENLNTAVLQFHETVAEIRKEDAHAVHFLIEQIQKLQEVDCTPVLATANVGVAIERAAAAATELQTPSSASTSKLKDEASSSSSSSPPLVRRRQMRRFRNVPNENHRQQSPSSSPNSQMQTRWRQKFKHTKTKSFITSSAAAIVAYGESQTARNNNNNNNLKTPSSGGSSGVARRSNNNNTNTSNSSTNAAKMMMTRRSQSVSLNAGSVVSKRQLRSSICNMDMTKRTLRTRNMPPPGTPTGAPNTPSGGSSGHSFARGTTTTAGTQTGGTRTARNSRRGHHDGQRVPEQQLMAVVASNRAAVEHRRCLRSNLVVATSGSSSSIGGVGGGSSNTGGFSKSTRLQCGGAIAARPPPSPKKLQAAAPTLAMAAVTELNKRWSLRSSSSNGHAHMTRRMLTGSGNGNHNNGRLMLTNMVSGGVGNAKDGLIEGSGGAAGQLVSSPLSTCYGSRTRHLTRKR</sequence>
<feature type="compositionally biased region" description="Polar residues" evidence="6">
    <location>
        <begin position="1160"/>
        <end position="1170"/>
    </location>
</feature>
<evidence type="ECO:0000259" key="7">
    <source>
        <dbReference type="PROSITE" id="PS51746"/>
    </source>
</evidence>
<feature type="compositionally biased region" description="Low complexity" evidence="6">
    <location>
        <begin position="1354"/>
        <end position="1371"/>
    </location>
</feature>
<feature type="compositionally biased region" description="Acidic residues" evidence="6">
    <location>
        <begin position="738"/>
        <end position="756"/>
    </location>
</feature>
<name>A0A6J2TVU3_DROLE</name>
<dbReference type="GeneID" id="115627916"/>
<feature type="region of interest" description="Disordered" evidence="6">
    <location>
        <begin position="195"/>
        <end position="223"/>
    </location>
</feature>
<feature type="domain" description="PPM-type phosphatase" evidence="7">
    <location>
        <begin position="267"/>
        <end position="573"/>
    </location>
</feature>
<feature type="compositionally biased region" description="Polar residues" evidence="6">
    <location>
        <begin position="581"/>
        <end position="595"/>
    </location>
</feature>
<feature type="region of interest" description="Disordered" evidence="6">
    <location>
        <begin position="1160"/>
        <end position="1229"/>
    </location>
</feature>
<evidence type="ECO:0000313" key="8">
    <source>
        <dbReference type="Proteomes" id="UP000504634"/>
    </source>
</evidence>
<dbReference type="GO" id="GO:0004722">
    <property type="term" value="F:protein serine/threonine phosphatase activity"/>
    <property type="evidence" value="ECO:0007669"/>
    <property type="project" value="InterPro"/>
</dbReference>
<dbReference type="OrthoDB" id="10025511at2759"/>
<accession>A0A6J2TVU3</accession>
<feature type="compositionally biased region" description="Polar residues" evidence="6">
    <location>
        <begin position="49"/>
        <end position="60"/>
    </location>
</feature>
<dbReference type="Pfam" id="PF00481">
    <property type="entry name" value="PP2C"/>
    <property type="match status" value="1"/>
</dbReference>
<feature type="compositionally biased region" description="Basic residues" evidence="6">
    <location>
        <begin position="1187"/>
        <end position="1196"/>
    </location>
</feature>
<feature type="coiled-coil region" evidence="5">
    <location>
        <begin position="943"/>
        <end position="987"/>
    </location>
</feature>
<organism evidence="8 9">
    <name type="scientific">Drosophila lebanonensis</name>
    <name type="common">Fruit fly</name>
    <name type="synonym">Scaptodrosophila lebanonensis</name>
    <dbReference type="NCBI Taxonomy" id="7225"/>
    <lineage>
        <taxon>Eukaryota</taxon>
        <taxon>Metazoa</taxon>
        <taxon>Ecdysozoa</taxon>
        <taxon>Arthropoda</taxon>
        <taxon>Hexapoda</taxon>
        <taxon>Insecta</taxon>
        <taxon>Pterygota</taxon>
        <taxon>Neoptera</taxon>
        <taxon>Endopterygota</taxon>
        <taxon>Diptera</taxon>
        <taxon>Brachycera</taxon>
        <taxon>Muscomorpha</taxon>
        <taxon>Ephydroidea</taxon>
        <taxon>Drosophilidae</taxon>
        <taxon>Scaptodrosophila</taxon>
    </lineage>
</organism>
<evidence type="ECO:0000256" key="6">
    <source>
        <dbReference type="SAM" id="MobiDB-lite"/>
    </source>
</evidence>
<dbReference type="CDD" id="cd00143">
    <property type="entry name" value="PP2Cc"/>
    <property type="match status" value="1"/>
</dbReference>
<protein>
    <submittedName>
        <fullName evidence="9">Uncharacterized protein LOC115627916</fullName>
    </submittedName>
</protein>
<evidence type="ECO:0000256" key="4">
    <source>
        <dbReference type="RuleBase" id="RU003465"/>
    </source>
</evidence>
<dbReference type="PROSITE" id="PS01032">
    <property type="entry name" value="PPM_1"/>
    <property type="match status" value="1"/>
</dbReference>
<evidence type="ECO:0000313" key="9">
    <source>
        <dbReference type="RefSeq" id="XP_030379670.1"/>
    </source>
</evidence>
<keyword evidence="8" id="KW-1185">Reference proteome</keyword>
<feature type="region of interest" description="Disordered" evidence="6">
    <location>
        <begin position="738"/>
        <end position="763"/>
    </location>
</feature>
<feature type="region of interest" description="Disordered" evidence="6">
    <location>
        <begin position="1326"/>
        <end position="1386"/>
    </location>
</feature>
<keyword evidence="3 4" id="KW-0904">Protein phosphatase</keyword>
<evidence type="ECO:0000256" key="1">
    <source>
        <dbReference type="ARBA" id="ARBA00022723"/>
    </source>
</evidence>
<proteinExistence type="inferred from homology"/>
<feature type="region of interest" description="Disordered" evidence="6">
    <location>
        <begin position="581"/>
        <end position="605"/>
    </location>
</feature>
<dbReference type="PROSITE" id="PS51746">
    <property type="entry name" value="PPM_2"/>
    <property type="match status" value="1"/>
</dbReference>
<dbReference type="CTD" id="31404"/>
<dbReference type="RefSeq" id="XP_030379670.1">
    <property type="nucleotide sequence ID" value="XM_030523810.1"/>
</dbReference>
<feature type="compositionally biased region" description="Basic residues" evidence="6">
    <location>
        <begin position="1220"/>
        <end position="1229"/>
    </location>
</feature>
<feature type="region of interest" description="Disordered" evidence="6">
    <location>
        <begin position="1479"/>
        <end position="1503"/>
    </location>
</feature>
<dbReference type="PANTHER" id="PTHR47992">
    <property type="entry name" value="PROTEIN PHOSPHATASE"/>
    <property type="match status" value="1"/>
</dbReference>
<keyword evidence="2 4" id="KW-0378">Hydrolase</keyword>
<dbReference type="GO" id="GO:0046872">
    <property type="term" value="F:metal ion binding"/>
    <property type="evidence" value="ECO:0007669"/>
    <property type="project" value="UniProtKB-KW"/>
</dbReference>
<keyword evidence="5" id="KW-0175">Coiled coil</keyword>
<feature type="compositionally biased region" description="Basic and acidic residues" evidence="6">
    <location>
        <begin position="211"/>
        <end position="222"/>
    </location>
</feature>
<evidence type="ECO:0000256" key="3">
    <source>
        <dbReference type="ARBA" id="ARBA00022912"/>
    </source>
</evidence>
<feature type="compositionally biased region" description="Low complexity" evidence="6">
    <location>
        <begin position="13"/>
        <end position="24"/>
    </location>
</feature>
<dbReference type="InterPro" id="IPR000222">
    <property type="entry name" value="PP2C_BS"/>
</dbReference>
<dbReference type="Gene3D" id="3.60.40.10">
    <property type="entry name" value="PPM-type phosphatase domain"/>
    <property type="match status" value="1"/>
</dbReference>
<dbReference type="InterPro" id="IPR001932">
    <property type="entry name" value="PPM-type_phosphatase-like_dom"/>
</dbReference>
<dbReference type="InterPro" id="IPR036457">
    <property type="entry name" value="PPM-type-like_dom_sf"/>
</dbReference>
<evidence type="ECO:0000256" key="2">
    <source>
        <dbReference type="ARBA" id="ARBA00022801"/>
    </source>
</evidence>
<dbReference type="SUPFAM" id="SSF81606">
    <property type="entry name" value="PP2C-like"/>
    <property type="match status" value="1"/>
</dbReference>
<evidence type="ECO:0000256" key="5">
    <source>
        <dbReference type="SAM" id="Coils"/>
    </source>
</evidence>
<dbReference type="FunFam" id="3.60.40.10:FF:000060">
    <property type="entry name" value="Protein phosphatase 2c"/>
    <property type="match status" value="1"/>
</dbReference>
<gene>
    <name evidence="9" type="primary">LOC115627916</name>
</gene>
<feature type="region of interest" description="Disordered" evidence="6">
    <location>
        <begin position="1247"/>
        <end position="1285"/>
    </location>
</feature>